<organism evidence="3 4">
    <name type="scientific">Ceratopteris richardii</name>
    <name type="common">Triangle waterfern</name>
    <dbReference type="NCBI Taxonomy" id="49495"/>
    <lineage>
        <taxon>Eukaryota</taxon>
        <taxon>Viridiplantae</taxon>
        <taxon>Streptophyta</taxon>
        <taxon>Embryophyta</taxon>
        <taxon>Tracheophyta</taxon>
        <taxon>Polypodiopsida</taxon>
        <taxon>Polypodiidae</taxon>
        <taxon>Polypodiales</taxon>
        <taxon>Pteridineae</taxon>
        <taxon>Pteridaceae</taxon>
        <taxon>Parkerioideae</taxon>
        <taxon>Ceratopteris</taxon>
    </lineage>
</organism>
<dbReference type="GO" id="GO:0003723">
    <property type="term" value="F:RNA binding"/>
    <property type="evidence" value="ECO:0007669"/>
    <property type="project" value="InterPro"/>
</dbReference>
<keyword evidence="4" id="KW-1185">Reference proteome</keyword>
<dbReference type="AlphaFoldDB" id="A0A8T2TDT8"/>
<dbReference type="InterPro" id="IPR011990">
    <property type="entry name" value="TPR-like_helical_dom_sf"/>
</dbReference>
<dbReference type="GO" id="GO:0009451">
    <property type="term" value="P:RNA modification"/>
    <property type="evidence" value="ECO:0007669"/>
    <property type="project" value="InterPro"/>
</dbReference>
<dbReference type="OMA" id="EICIDTN"/>
<dbReference type="Pfam" id="PF13812">
    <property type="entry name" value="PPR_3"/>
    <property type="match status" value="1"/>
</dbReference>
<sequence length="471" mass="52831">MLWWTCYTSFKCGEEALVCLEQMNFEGVEPNPITIVCGLQACEIIGSIEKAQKMHAGILRKASVEMDTAVGNALINMYAKFSMFQNAWNVLYDLPSRDVIAWTALITGYVYHQCYQEALHCFVLMQSEMVTPNPITLISILKACSIGETMDKGLTIYSQMLKLEMVRGESAIGNTLVNMYGKCGLLKKAQELFDQLETKDVISWNALMSAYLAHDHAREALSCFEKMQFFHIFPDVVSFICGLKACCSLGLAKKGLELHAEVVRKGLLDREHIVGNALVDMYAKCGLHVAANEVFDSLSVRDPVSWTSLITVHTQLGLTQSVFSMFSSMLQEGIKPDPVTFTNVLKICSRICCVDEGQLLFDSISKGFGLAPTLEHFTCVMNLLGQAGRLYEAAELIKWMPFDADHAIMHTLLNLYQNFGEVNLGHRTILKATRQEDKDNVPFVHLASMYTDQSRRRSFYESDTDALCIFQ</sequence>
<dbReference type="PANTHER" id="PTHR47926">
    <property type="entry name" value="PENTATRICOPEPTIDE REPEAT-CONTAINING PROTEIN"/>
    <property type="match status" value="1"/>
</dbReference>
<feature type="repeat" description="PPR" evidence="2">
    <location>
        <begin position="302"/>
        <end position="336"/>
    </location>
</feature>
<proteinExistence type="predicted"/>
<comment type="caution">
    <text evidence="3">The sequence shown here is derived from an EMBL/GenBank/DDBJ whole genome shotgun (WGS) entry which is preliminary data.</text>
</comment>
<dbReference type="PANTHER" id="PTHR47926:SF382">
    <property type="entry name" value="PENTACOTRIPEPTIDE-REPEAT REGION OF PRORP DOMAIN-CONTAINING PROTEIN"/>
    <property type="match status" value="1"/>
</dbReference>
<dbReference type="InterPro" id="IPR046960">
    <property type="entry name" value="PPR_At4g14850-like_plant"/>
</dbReference>
<evidence type="ECO:0008006" key="5">
    <source>
        <dbReference type="Google" id="ProtNLM"/>
    </source>
</evidence>
<dbReference type="Proteomes" id="UP000825935">
    <property type="component" value="Chromosome 13"/>
</dbReference>
<feature type="repeat" description="PPR" evidence="2">
    <location>
        <begin position="98"/>
        <end position="132"/>
    </location>
</feature>
<evidence type="ECO:0000313" key="3">
    <source>
        <dbReference type="EMBL" id="KAH7421447.1"/>
    </source>
</evidence>
<protein>
    <recommendedName>
        <fullName evidence="5">Pentatricopeptide repeat-containing protein</fullName>
    </recommendedName>
</protein>
<dbReference type="OrthoDB" id="1908712at2759"/>
<dbReference type="FunFam" id="1.25.40.10:FF:000381">
    <property type="entry name" value="Pentatricopeptide repeat-containing protein"/>
    <property type="match status" value="1"/>
</dbReference>
<gene>
    <name evidence="3" type="ORF">KP509_13G057700</name>
</gene>
<dbReference type="PROSITE" id="PS51375">
    <property type="entry name" value="PPR"/>
    <property type="match status" value="3"/>
</dbReference>
<accession>A0A8T2TDT8</accession>
<feature type="repeat" description="PPR" evidence="2">
    <location>
        <begin position="200"/>
        <end position="234"/>
    </location>
</feature>
<keyword evidence="1" id="KW-0677">Repeat</keyword>
<evidence type="ECO:0000256" key="1">
    <source>
        <dbReference type="ARBA" id="ARBA00022737"/>
    </source>
</evidence>
<name>A0A8T2TDT8_CERRI</name>
<reference evidence="3" key="1">
    <citation type="submission" date="2021-08" db="EMBL/GenBank/DDBJ databases">
        <title>WGS assembly of Ceratopteris richardii.</title>
        <authorList>
            <person name="Marchant D.B."/>
            <person name="Chen G."/>
            <person name="Jenkins J."/>
            <person name="Shu S."/>
            <person name="Leebens-Mack J."/>
            <person name="Grimwood J."/>
            <person name="Schmutz J."/>
            <person name="Soltis P."/>
            <person name="Soltis D."/>
            <person name="Chen Z.-H."/>
        </authorList>
    </citation>
    <scope>NUCLEOTIDE SEQUENCE</scope>
    <source>
        <strain evidence="3">Whitten #5841</strain>
        <tissue evidence="3">Leaf</tissue>
    </source>
</reference>
<dbReference type="Pfam" id="PF01535">
    <property type="entry name" value="PPR"/>
    <property type="match status" value="1"/>
</dbReference>
<dbReference type="InterPro" id="IPR002885">
    <property type="entry name" value="PPR_rpt"/>
</dbReference>
<evidence type="ECO:0000313" key="4">
    <source>
        <dbReference type="Proteomes" id="UP000825935"/>
    </source>
</evidence>
<dbReference type="NCBIfam" id="TIGR00756">
    <property type="entry name" value="PPR"/>
    <property type="match status" value="2"/>
</dbReference>
<dbReference type="FunFam" id="1.25.40.10:FF:000158">
    <property type="entry name" value="pentatricopeptide repeat-containing protein At2g33680"/>
    <property type="match status" value="1"/>
</dbReference>
<dbReference type="Pfam" id="PF13041">
    <property type="entry name" value="PPR_2"/>
    <property type="match status" value="2"/>
</dbReference>
<dbReference type="GO" id="GO:0048731">
    <property type="term" value="P:system development"/>
    <property type="evidence" value="ECO:0007669"/>
    <property type="project" value="UniProtKB-ARBA"/>
</dbReference>
<dbReference type="Gene3D" id="1.25.40.10">
    <property type="entry name" value="Tetratricopeptide repeat domain"/>
    <property type="match status" value="4"/>
</dbReference>
<evidence type="ECO:0000256" key="2">
    <source>
        <dbReference type="PROSITE-ProRule" id="PRU00708"/>
    </source>
</evidence>
<dbReference type="EMBL" id="CM035418">
    <property type="protein sequence ID" value="KAH7421447.1"/>
    <property type="molecule type" value="Genomic_DNA"/>
</dbReference>